<dbReference type="Pfam" id="PF02833">
    <property type="entry name" value="DHHA2"/>
    <property type="match status" value="1"/>
</dbReference>
<keyword evidence="3" id="KW-0479">Metal-binding</keyword>
<evidence type="ECO:0000259" key="8">
    <source>
        <dbReference type="SMART" id="SM01131"/>
    </source>
</evidence>
<comment type="catalytic activity">
    <reaction evidence="7">
        <text>diphosphate + H2O = 2 phosphate + H(+)</text>
        <dbReference type="Rhea" id="RHEA:24576"/>
        <dbReference type="ChEBI" id="CHEBI:15377"/>
        <dbReference type="ChEBI" id="CHEBI:15378"/>
        <dbReference type="ChEBI" id="CHEBI:33019"/>
        <dbReference type="ChEBI" id="CHEBI:43474"/>
        <dbReference type="EC" id="3.6.1.1"/>
    </reaction>
</comment>
<evidence type="ECO:0000256" key="2">
    <source>
        <dbReference type="ARBA" id="ARBA00012146"/>
    </source>
</evidence>
<feature type="domain" description="DHHA2" evidence="8">
    <location>
        <begin position="178"/>
        <end position="299"/>
    </location>
</feature>
<comment type="caution">
    <text evidence="9">The sequence shown here is derived from an EMBL/GenBank/DDBJ whole genome shotgun (WGS) entry which is preliminary data.</text>
</comment>
<dbReference type="SUPFAM" id="SSF64182">
    <property type="entry name" value="DHH phosphoesterases"/>
    <property type="match status" value="1"/>
</dbReference>
<evidence type="ECO:0000313" key="9">
    <source>
        <dbReference type="EMBL" id="PJE77376.1"/>
    </source>
</evidence>
<dbReference type="FunFam" id="3.90.1640.10:FF:000001">
    <property type="entry name" value="Probable manganese-dependent inorganic pyrophosphatase"/>
    <property type="match status" value="1"/>
</dbReference>
<dbReference type="InterPro" id="IPR001667">
    <property type="entry name" value="DDH_dom"/>
</dbReference>
<dbReference type="EC" id="3.6.1.1" evidence="2"/>
<dbReference type="Gene3D" id="3.90.1640.10">
    <property type="entry name" value="inorganic pyrophosphatase (n-terminal core)"/>
    <property type="match status" value="1"/>
</dbReference>
<name>A0A2H9T2D2_9ZZZZ</name>
<accession>A0A2H9T2D2</accession>
<dbReference type="EMBL" id="NSIT01000681">
    <property type="protein sequence ID" value="PJE77376.1"/>
    <property type="molecule type" value="Genomic_DNA"/>
</dbReference>
<gene>
    <name evidence="9" type="primary">ppaC</name>
    <name evidence="9" type="ORF">CI610_03702</name>
</gene>
<keyword evidence="4 9" id="KW-0378">Hydrolase</keyword>
<comment type="cofactor">
    <cofactor evidence="1">
        <name>Mn(2+)</name>
        <dbReference type="ChEBI" id="CHEBI:29035"/>
    </cofactor>
</comment>
<reference evidence="9" key="1">
    <citation type="journal article" date="2017" name="Appl. Environ. Microbiol.">
        <title>Molecular characterization of an Endozoicomonas-like organism causing infection in king scallop Pecten maximus L.</title>
        <authorList>
            <person name="Cano I."/>
            <person name="van Aerle R."/>
            <person name="Ross S."/>
            <person name="Verner-Jeffreys D.W."/>
            <person name="Paley R.K."/>
            <person name="Rimmer G."/>
            <person name="Ryder D."/>
            <person name="Hooper P."/>
            <person name="Stone D."/>
            <person name="Feist S.W."/>
        </authorList>
    </citation>
    <scope>NUCLEOTIDE SEQUENCE</scope>
</reference>
<dbReference type="Pfam" id="PF01368">
    <property type="entry name" value="DHH"/>
    <property type="match status" value="1"/>
</dbReference>
<dbReference type="Gene3D" id="3.10.310.20">
    <property type="entry name" value="DHHA2 domain"/>
    <property type="match status" value="1"/>
</dbReference>
<evidence type="ECO:0000256" key="5">
    <source>
        <dbReference type="ARBA" id="ARBA00023211"/>
    </source>
</evidence>
<dbReference type="NCBIfam" id="NF003877">
    <property type="entry name" value="PRK05427.1"/>
    <property type="match status" value="1"/>
</dbReference>
<evidence type="ECO:0000256" key="6">
    <source>
        <dbReference type="ARBA" id="ARBA00032535"/>
    </source>
</evidence>
<dbReference type="InterPro" id="IPR038763">
    <property type="entry name" value="DHH_sf"/>
</dbReference>
<keyword evidence="5" id="KW-0464">Manganese</keyword>
<proteinExistence type="predicted"/>
<dbReference type="PANTHER" id="PTHR12112:SF22">
    <property type="entry name" value="MANGANESE-DEPENDENT INORGANIC PYROPHOSPHATASE-RELATED"/>
    <property type="match status" value="1"/>
</dbReference>
<evidence type="ECO:0000256" key="4">
    <source>
        <dbReference type="ARBA" id="ARBA00022801"/>
    </source>
</evidence>
<dbReference type="AlphaFoldDB" id="A0A2H9T2D2"/>
<evidence type="ECO:0000256" key="7">
    <source>
        <dbReference type="ARBA" id="ARBA00047820"/>
    </source>
</evidence>
<dbReference type="InterPro" id="IPR004097">
    <property type="entry name" value="DHHA2"/>
</dbReference>
<dbReference type="GO" id="GO:0046872">
    <property type="term" value="F:metal ion binding"/>
    <property type="evidence" value="ECO:0007669"/>
    <property type="project" value="UniProtKB-KW"/>
</dbReference>
<evidence type="ECO:0000256" key="1">
    <source>
        <dbReference type="ARBA" id="ARBA00001936"/>
    </source>
</evidence>
<dbReference type="GO" id="GO:0004427">
    <property type="term" value="F:inorganic diphosphate phosphatase activity"/>
    <property type="evidence" value="ECO:0007669"/>
    <property type="project" value="UniProtKB-EC"/>
</dbReference>
<dbReference type="InterPro" id="IPR038222">
    <property type="entry name" value="DHHA2_dom_sf"/>
</dbReference>
<protein>
    <recommendedName>
        <fullName evidence="2">inorganic diphosphatase</fullName>
        <ecNumber evidence="2">3.6.1.1</ecNumber>
    </recommendedName>
    <alternativeName>
        <fullName evidence="6">Pyrophosphate phospho-hydrolase</fullName>
    </alternativeName>
</protein>
<organism evidence="9">
    <name type="scientific">invertebrate metagenome</name>
    <dbReference type="NCBI Taxonomy" id="1711999"/>
    <lineage>
        <taxon>unclassified sequences</taxon>
        <taxon>metagenomes</taxon>
        <taxon>organismal metagenomes</taxon>
    </lineage>
</organism>
<dbReference type="SMART" id="SM01131">
    <property type="entry name" value="DHHA2"/>
    <property type="match status" value="1"/>
</dbReference>
<evidence type="ECO:0000256" key="3">
    <source>
        <dbReference type="ARBA" id="ARBA00022723"/>
    </source>
</evidence>
<sequence>MLYVFGHKSPDSDSICAAVTATYWLNQRNRPAKAFRLGEPNRETRFIFEQAGVELPPLLTEPVKDKDVFVVDFPEMEQGPDDLNQANIVGLIDHHRLGSLTSKAPLEAWMMPIGSSSSVLFQLFGFFNITITQPYARLILGALLSDTVGLKSPTTTDTDRQIVDNLLPVAGIQLDGYISGLLKAKTDLSGLSIEELLDKDSKKFELGGKTLTVGQLELADIAQVKALIPALQKTMEQRVITENRDIAALMLTNIRSEQTQLLIAGPKSHLLAETKEGELVFEHCLSRKKQILPWLTEVLTK</sequence>
<dbReference type="PANTHER" id="PTHR12112">
    <property type="entry name" value="BNIP - RELATED"/>
    <property type="match status" value="1"/>
</dbReference>
<dbReference type="GO" id="GO:0005737">
    <property type="term" value="C:cytoplasm"/>
    <property type="evidence" value="ECO:0007669"/>
    <property type="project" value="InterPro"/>
</dbReference>